<accession>A0A7W5ZYG9</accession>
<keyword evidence="2" id="KW-1185">Reference proteome</keyword>
<dbReference type="EMBL" id="JACICY010000008">
    <property type="protein sequence ID" value="MBB3861836.1"/>
    <property type="molecule type" value="Genomic_DNA"/>
</dbReference>
<gene>
    <name evidence="1" type="ORF">GGQ88_003126</name>
</gene>
<proteinExistence type="predicted"/>
<organism evidence="1 2">
    <name type="scientific">Novosphingobium hassiacum</name>
    <dbReference type="NCBI Taxonomy" id="173676"/>
    <lineage>
        <taxon>Bacteria</taxon>
        <taxon>Pseudomonadati</taxon>
        <taxon>Pseudomonadota</taxon>
        <taxon>Alphaproteobacteria</taxon>
        <taxon>Sphingomonadales</taxon>
        <taxon>Sphingomonadaceae</taxon>
        <taxon>Novosphingobium</taxon>
    </lineage>
</organism>
<evidence type="ECO:0000313" key="2">
    <source>
        <dbReference type="Proteomes" id="UP000562395"/>
    </source>
</evidence>
<comment type="caution">
    <text evidence="1">The sequence shown here is derived from an EMBL/GenBank/DDBJ whole genome shotgun (WGS) entry which is preliminary data.</text>
</comment>
<evidence type="ECO:0000313" key="1">
    <source>
        <dbReference type="EMBL" id="MBB3861836.1"/>
    </source>
</evidence>
<reference evidence="1 2" key="1">
    <citation type="submission" date="2020-08" db="EMBL/GenBank/DDBJ databases">
        <title>Genomic Encyclopedia of Type Strains, Phase IV (KMG-IV): sequencing the most valuable type-strain genomes for metagenomic binning, comparative biology and taxonomic classification.</title>
        <authorList>
            <person name="Goeker M."/>
        </authorList>
    </citation>
    <scope>NUCLEOTIDE SEQUENCE [LARGE SCALE GENOMIC DNA]</scope>
    <source>
        <strain evidence="1 2">DSM 14552</strain>
    </source>
</reference>
<name>A0A7W5ZYG9_9SPHN</name>
<protein>
    <submittedName>
        <fullName evidence="1">Uncharacterized protein</fullName>
    </submittedName>
</protein>
<dbReference type="AlphaFoldDB" id="A0A7W5ZYG9"/>
<dbReference type="Proteomes" id="UP000562395">
    <property type="component" value="Unassembled WGS sequence"/>
</dbReference>
<sequence length="54" mass="5835">MCPPLRISTYPLRKPPFALLRYPGIHSDQPGVFPIGLSTGGHLSDVVDNLASTM</sequence>